<dbReference type="PATRIC" id="fig|518642.10.peg.5883"/>
<proteinExistence type="predicted"/>
<sequence>MSEPSSSGRPRRDGANRTLTIHIGHEEVLIRQRYEVVSITNDILIAVWFLVGSVMFFYTDWEQTGTWCFVFGSVELLIRPLIRLSRHVHLLRMHGGNYAIQEASQDF</sequence>
<organism evidence="3 4">
    <name type="scientific">Streptomyces nanshensis</name>
    <dbReference type="NCBI Taxonomy" id="518642"/>
    <lineage>
        <taxon>Bacteria</taxon>
        <taxon>Bacillati</taxon>
        <taxon>Actinomycetota</taxon>
        <taxon>Actinomycetes</taxon>
        <taxon>Kitasatosporales</taxon>
        <taxon>Streptomycetaceae</taxon>
        <taxon>Streptomyces</taxon>
    </lineage>
</organism>
<keyword evidence="1" id="KW-1133">Transmembrane helix</keyword>
<protein>
    <recommendedName>
        <fullName evidence="2">YrhK domain-containing protein</fullName>
    </recommendedName>
</protein>
<dbReference type="Pfam" id="PF14145">
    <property type="entry name" value="YrhK"/>
    <property type="match status" value="1"/>
</dbReference>
<gene>
    <name evidence="3" type="ORF">AN218_24775</name>
</gene>
<keyword evidence="4" id="KW-1185">Reference proteome</keyword>
<name>A0A1E7KYE5_9ACTN</name>
<keyword evidence="1" id="KW-0472">Membrane</keyword>
<keyword evidence="1" id="KW-0812">Transmembrane</keyword>
<dbReference type="AlphaFoldDB" id="A0A1E7KYE5"/>
<dbReference type="Proteomes" id="UP000176005">
    <property type="component" value="Unassembled WGS sequence"/>
</dbReference>
<evidence type="ECO:0000313" key="3">
    <source>
        <dbReference type="EMBL" id="OEV08843.1"/>
    </source>
</evidence>
<feature type="domain" description="YrhK" evidence="2">
    <location>
        <begin position="32"/>
        <end position="87"/>
    </location>
</feature>
<dbReference type="InterPro" id="IPR025424">
    <property type="entry name" value="YrhK_domain"/>
</dbReference>
<reference evidence="3 4" key="1">
    <citation type="journal article" date="2016" name="Front. Microbiol.">
        <title>Comparative Genomics Analysis of Streptomyces Species Reveals Their Adaptation to the Marine Environment and Their Diversity at the Genomic Level.</title>
        <authorList>
            <person name="Tian X."/>
            <person name="Zhang Z."/>
            <person name="Yang T."/>
            <person name="Chen M."/>
            <person name="Li J."/>
            <person name="Chen F."/>
            <person name="Yang J."/>
            <person name="Li W."/>
            <person name="Zhang B."/>
            <person name="Zhang Z."/>
            <person name="Wu J."/>
            <person name="Zhang C."/>
            <person name="Long L."/>
            <person name="Xiao J."/>
        </authorList>
    </citation>
    <scope>NUCLEOTIDE SEQUENCE [LARGE SCALE GENOMIC DNA]</scope>
    <source>
        <strain evidence="3 4">SCSIO 10429</strain>
    </source>
</reference>
<evidence type="ECO:0000313" key="4">
    <source>
        <dbReference type="Proteomes" id="UP000176005"/>
    </source>
</evidence>
<comment type="caution">
    <text evidence="3">The sequence shown here is derived from an EMBL/GenBank/DDBJ whole genome shotgun (WGS) entry which is preliminary data.</text>
</comment>
<dbReference type="EMBL" id="LJGW01000397">
    <property type="protein sequence ID" value="OEV08843.1"/>
    <property type="molecule type" value="Genomic_DNA"/>
</dbReference>
<dbReference type="RefSeq" id="WP_070019158.1">
    <property type="nucleotide sequence ID" value="NZ_LJGW01000397.1"/>
</dbReference>
<feature type="transmembrane region" description="Helical" evidence="1">
    <location>
        <begin position="39"/>
        <end position="58"/>
    </location>
</feature>
<accession>A0A1E7KYE5</accession>
<evidence type="ECO:0000259" key="2">
    <source>
        <dbReference type="Pfam" id="PF14145"/>
    </source>
</evidence>
<evidence type="ECO:0000256" key="1">
    <source>
        <dbReference type="SAM" id="Phobius"/>
    </source>
</evidence>